<dbReference type="PROSITE" id="PS00687">
    <property type="entry name" value="ALDEHYDE_DEHYDR_GLU"/>
    <property type="match status" value="1"/>
</dbReference>
<dbReference type="CDD" id="cd07098">
    <property type="entry name" value="ALDH_F15-22"/>
    <property type="match status" value="1"/>
</dbReference>
<evidence type="ECO:0000256" key="7">
    <source>
        <dbReference type="SAM" id="MobiDB-lite"/>
    </source>
</evidence>
<dbReference type="EMBL" id="KB822723">
    <property type="protein sequence ID" value="ETN37722.1"/>
    <property type="molecule type" value="Genomic_DNA"/>
</dbReference>
<comment type="catalytic activity">
    <reaction evidence="4">
        <text>an aldehyde + NAD(+) + H2O = a carboxylate + NADH + 2 H(+)</text>
        <dbReference type="Rhea" id="RHEA:16185"/>
        <dbReference type="ChEBI" id="CHEBI:15377"/>
        <dbReference type="ChEBI" id="CHEBI:15378"/>
        <dbReference type="ChEBI" id="CHEBI:17478"/>
        <dbReference type="ChEBI" id="CHEBI:29067"/>
        <dbReference type="ChEBI" id="CHEBI:57540"/>
        <dbReference type="ChEBI" id="CHEBI:57945"/>
        <dbReference type="EC" id="1.2.1.3"/>
    </reaction>
</comment>
<proteinExistence type="inferred from homology"/>
<dbReference type="STRING" id="1220924.W2RML7"/>
<dbReference type="RefSeq" id="XP_008719891.1">
    <property type="nucleotide sequence ID" value="XM_008721669.1"/>
</dbReference>
<protein>
    <recommendedName>
        <fullName evidence="3">aldehyde dehydrogenase (NAD(+))</fullName>
        <ecNumber evidence="3">1.2.1.3</ecNumber>
    </recommendedName>
</protein>
<reference evidence="9 10" key="1">
    <citation type="submission" date="2013-03" db="EMBL/GenBank/DDBJ databases">
        <title>The Genome Sequence of Phialophora europaea CBS 101466.</title>
        <authorList>
            <consortium name="The Broad Institute Genomics Platform"/>
            <person name="Cuomo C."/>
            <person name="de Hoog S."/>
            <person name="Gorbushina A."/>
            <person name="Walker B."/>
            <person name="Young S.K."/>
            <person name="Zeng Q."/>
            <person name="Gargeya S."/>
            <person name="Fitzgerald M."/>
            <person name="Haas B."/>
            <person name="Abouelleil A."/>
            <person name="Allen A.W."/>
            <person name="Alvarado L."/>
            <person name="Arachchi H.M."/>
            <person name="Berlin A.M."/>
            <person name="Chapman S.B."/>
            <person name="Gainer-Dewar J."/>
            <person name="Goldberg J."/>
            <person name="Griggs A."/>
            <person name="Gujja S."/>
            <person name="Hansen M."/>
            <person name="Howarth C."/>
            <person name="Imamovic A."/>
            <person name="Ireland A."/>
            <person name="Larimer J."/>
            <person name="McCowan C."/>
            <person name="Murphy C."/>
            <person name="Pearson M."/>
            <person name="Poon T.W."/>
            <person name="Priest M."/>
            <person name="Roberts A."/>
            <person name="Saif S."/>
            <person name="Shea T."/>
            <person name="Sisk P."/>
            <person name="Sykes S."/>
            <person name="Wortman J."/>
            <person name="Nusbaum C."/>
            <person name="Birren B."/>
        </authorList>
    </citation>
    <scope>NUCLEOTIDE SEQUENCE [LARGE SCALE GENOMIC DNA]</scope>
    <source>
        <strain evidence="9 10">CBS 101466</strain>
    </source>
</reference>
<evidence type="ECO:0000256" key="3">
    <source>
        <dbReference type="ARBA" id="ARBA00024226"/>
    </source>
</evidence>
<organism evidence="9 10">
    <name type="scientific">Cyphellophora europaea (strain CBS 101466)</name>
    <name type="common">Phialophora europaea</name>
    <dbReference type="NCBI Taxonomy" id="1220924"/>
    <lineage>
        <taxon>Eukaryota</taxon>
        <taxon>Fungi</taxon>
        <taxon>Dikarya</taxon>
        <taxon>Ascomycota</taxon>
        <taxon>Pezizomycotina</taxon>
        <taxon>Eurotiomycetes</taxon>
        <taxon>Chaetothyriomycetidae</taxon>
        <taxon>Chaetothyriales</taxon>
        <taxon>Cyphellophoraceae</taxon>
        <taxon>Cyphellophora</taxon>
    </lineage>
</organism>
<comment type="similarity">
    <text evidence="1 6">Belongs to the aldehyde dehydrogenase family.</text>
</comment>
<name>W2RML7_CYPE1</name>
<gene>
    <name evidence="9" type="ORF">HMPREF1541_07345</name>
</gene>
<dbReference type="InterPro" id="IPR029510">
    <property type="entry name" value="Ald_DH_CS_GLU"/>
</dbReference>
<sequence length="616" mass="67100">MQQWEDWRAGYDWRVLLEKVLLTLLVVALSSLTWRAWTTSQGEAAVSYTVEIPAQLSTPAAQDETKRSGPSEEIRNDKIYPRAPADGRLLQEGPIVPATTQDIDEAIARASSAQEQWAKTTFAQRRKVLKTLLQYVNQHQEEIVTACCLDSGKTKIDACLGEILVTAEKLQWTIKHGEKALSPSLRPTNLLMSYKRNTVYHEPIGVVAAIVSWNYPFHNLISPIISALFAGNTIVVKPSELTCWSTQYFVAFIREALRVCGHNPDAVQTIICLPDVADHLTSHSGIKHITFIGSREVAHKVAASASKALTPVVVELGGKDPAVILDDPRTVADLDSVASILVRGVFQSAGQNCIGFERIIALPRIHDLLLGHIKPLIKSFRLGSALLDPSAPDMGAMISSRSFARLEDLIQRAVEDGAVLHAGGSRYNHPQHPGGHYFLPTLISNVTPEMAIAQTELFAPVFLLMKAESVDDAIHMANSTMFSLGAAVFGHEAADVQKCVKEIRAGSVAVNDFATFYVCSMPFGGRDGSGYGRFGGEEGLRGLSNTKSVCEDAPWAKLLGIQTRIPAILRYPIHGKRGWETVRGIVGTGYGIGLAARLQGVRMLLRGLMGNTSRAE</sequence>
<dbReference type="Gene3D" id="3.40.309.10">
    <property type="entry name" value="Aldehyde Dehydrogenase, Chain A, domain 2"/>
    <property type="match status" value="1"/>
</dbReference>
<dbReference type="SUPFAM" id="SSF53720">
    <property type="entry name" value="ALDH-like"/>
    <property type="match status" value="1"/>
</dbReference>
<dbReference type="PROSITE" id="PS00070">
    <property type="entry name" value="ALDEHYDE_DEHYDR_CYS"/>
    <property type="match status" value="1"/>
</dbReference>
<evidence type="ECO:0000259" key="8">
    <source>
        <dbReference type="Pfam" id="PF00171"/>
    </source>
</evidence>
<dbReference type="EC" id="1.2.1.3" evidence="3"/>
<feature type="domain" description="Aldehyde dehydrogenase" evidence="8">
    <location>
        <begin position="84"/>
        <end position="549"/>
    </location>
</feature>
<feature type="region of interest" description="Disordered" evidence="7">
    <location>
        <begin position="57"/>
        <end position="78"/>
    </location>
</feature>
<evidence type="ECO:0000313" key="10">
    <source>
        <dbReference type="Proteomes" id="UP000030752"/>
    </source>
</evidence>
<dbReference type="HOGENOM" id="CLU_005391_1_0_1"/>
<dbReference type="AlphaFoldDB" id="W2RML7"/>
<dbReference type="InterPro" id="IPR016162">
    <property type="entry name" value="Ald_DH_N"/>
</dbReference>
<dbReference type="eggNOG" id="KOG2454">
    <property type="taxonomic scope" value="Eukaryota"/>
</dbReference>
<evidence type="ECO:0000256" key="6">
    <source>
        <dbReference type="RuleBase" id="RU003345"/>
    </source>
</evidence>
<dbReference type="VEuPathDB" id="FungiDB:HMPREF1541_07345"/>
<dbReference type="InParanoid" id="W2RML7"/>
<dbReference type="GO" id="GO:0004029">
    <property type="term" value="F:aldehyde dehydrogenase (NAD+) activity"/>
    <property type="evidence" value="ECO:0007669"/>
    <property type="project" value="UniProtKB-EC"/>
</dbReference>
<evidence type="ECO:0000256" key="4">
    <source>
        <dbReference type="ARBA" id="ARBA00049194"/>
    </source>
</evidence>
<dbReference type="GO" id="GO:0007131">
    <property type="term" value="P:reciprocal meiotic recombination"/>
    <property type="evidence" value="ECO:0007669"/>
    <property type="project" value="EnsemblFungi"/>
</dbReference>
<accession>W2RML7</accession>
<dbReference type="OrthoDB" id="310895at2759"/>
<feature type="active site" evidence="5">
    <location>
        <position position="315"/>
    </location>
</feature>
<dbReference type="GeneID" id="19974684"/>
<dbReference type="FunCoup" id="W2RML7">
    <property type="interactions" value="200"/>
</dbReference>
<feature type="compositionally biased region" description="Basic and acidic residues" evidence="7">
    <location>
        <begin position="63"/>
        <end position="78"/>
    </location>
</feature>
<evidence type="ECO:0000256" key="5">
    <source>
        <dbReference type="PROSITE-ProRule" id="PRU10007"/>
    </source>
</evidence>
<dbReference type="Gene3D" id="3.40.605.10">
    <property type="entry name" value="Aldehyde Dehydrogenase, Chain A, domain 1"/>
    <property type="match status" value="1"/>
</dbReference>
<keyword evidence="2 6" id="KW-0560">Oxidoreductase</keyword>
<dbReference type="InterPro" id="IPR016160">
    <property type="entry name" value="Ald_DH_CS_CYS"/>
</dbReference>
<dbReference type="Pfam" id="PF00171">
    <property type="entry name" value="Aldedh"/>
    <property type="match status" value="1"/>
</dbReference>
<dbReference type="InterPro" id="IPR015590">
    <property type="entry name" value="Aldehyde_DH_dom"/>
</dbReference>
<dbReference type="InterPro" id="IPR016161">
    <property type="entry name" value="Ald_DH/histidinol_DH"/>
</dbReference>
<dbReference type="FunFam" id="3.40.309.10:FF:000024">
    <property type="entry name" value="Betaine aldehyde dehydrogenase"/>
    <property type="match status" value="1"/>
</dbReference>
<keyword evidence="10" id="KW-1185">Reference proteome</keyword>
<evidence type="ECO:0000256" key="2">
    <source>
        <dbReference type="ARBA" id="ARBA00023002"/>
    </source>
</evidence>
<dbReference type="Proteomes" id="UP000030752">
    <property type="component" value="Unassembled WGS sequence"/>
</dbReference>
<evidence type="ECO:0000256" key="1">
    <source>
        <dbReference type="ARBA" id="ARBA00009986"/>
    </source>
</evidence>
<dbReference type="PANTHER" id="PTHR11699">
    <property type="entry name" value="ALDEHYDE DEHYDROGENASE-RELATED"/>
    <property type="match status" value="1"/>
</dbReference>
<dbReference type="InterPro" id="IPR016163">
    <property type="entry name" value="Ald_DH_C"/>
</dbReference>
<evidence type="ECO:0000313" key="9">
    <source>
        <dbReference type="EMBL" id="ETN37722.1"/>
    </source>
</evidence>